<dbReference type="Pfam" id="PF10728">
    <property type="entry name" value="DUF2520"/>
    <property type="match status" value="1"/>
</dbReference>
<dbReference type="Gene3D" id="1.10.1040.20">
    <property type="entry name" value="ProC-like, C-terminal domain"/>
    <property type="match status" value="1"/>
</dbReference>
<feature type="domain" description="DUF2520" evidence="1">
    <location>
        <begin position="122"/>
        <end position="246"/>
    </location>
</feature>
<dbReference type="RefSeq" id="WP_133713399.1">
    <property type="nucleotide sequence ID" value="NZ_SOAG01000027.1"/>
</dbReference>
<name>A0A4R7EXT5_9FLAO</name>
<dbReference type="PANTHER" id="PTHR40459:SF1">
    <property type="entry name" value="CONSERVED HYPOTHETICAL ALANINE AND LEUCINE RICH PROTEIN"/>
    <property type="match status" value="1"/>
</dbReference>
<dbReference type="InterPro" id="IPR008927">
    <property type="entry name" value="6-PGluconate_DH-like_C_sf"/>
</dbReference>
<dbReference type="Gene3D" id="3.40.50.720">
    <property type="entry name" value="NAD(P)-binding Rossmann-like Domain"/>
    <property type="match status" value="1"/>
</dbReference>
<dbReference type="Proteomes" id="UP000295215">
    <property type="component" value="Unassembled WGS sequence"/>
</dbReference>
<comment type="caution">
    <text evidence="2">The sequence shown here is derived from an EMBL/GenBank/DDBJ whole genome shotgun (WGS) entry which is preliminary data.</text>
</comment>
<evidence type="ECO:0000259" key="1">
    <source>
        <dbReference type="Pfam" id="PF10728"/>
    </source>
</evidence>
<dbReference type="PANTHER" id="PTHR40459">
    <property type="entry name" value="CONSERVED HYPOTHETICAL ALANINE AND LEUCINE RICH PROTEIN"/>
    <property type="match status" value="1"/>
</dbReference>
<gene>
    <name evidence="2" type="ORF">C8P70_12731</name>
</gene>
<protein>
    <submittedName>
        <fullName evidence="2">Putative short-subunit dehydrogenase-like oxidoreductase (DUF2520 family)</fullName>
    </submittedName>
</protein>
<keyword evidence="3" id="KW-1185">Reference proteome</keyword>
<sequence>MITISILGSGKVAYHLVLNILEQDNLHLQQIYARNIHEIDNLVNADRIVTNINDLKPADVFFIAVSDDAIGKVSKSICLKNQLIVHVSGTISIEAIQNSPRKGVFYMLQTFSKDRKVDFSQIPFCIEATTTEDFSLLEQIALCFSEKVYKINSEQRKAIHLAAVFVNNFTNHMYILGEEICKENKVPFDILKPLIAETANKINSLSPKNAQTGPAIRNDQTTIDKHLDLLKNKNYKDIYRIITKSIQNIN</sequence>
<dbReference type="InterPro" id="IPR036291">
    <property type="entry name" value="NAD(P)-bd_dom_sf"/>
</dbReference>
<dbReference type="OrthoDB" id="9810755at2"/>
<dbReference type="InterPro" id="IPR018931">
    <property type="entry name" value="DUF2520"/>
</dbReference>
<evidence type="ECO:0000313" key="2">
    <source>
        <dbReference type="EMBL" id="TDS53834.1"/>
    </source>
</evidence>
<dbReference type="SUPFAM" id="SSF48179">
    <property type="entry name" value="6-phosphogluconate dehydrogenase C-terminal domain-like"/>
    <property type="match status" value="1"/>
</dbReference>
<reference evidence="2 3" key="1">
    <citation type="submission" date="2019-03" db="EMBL/GenBank/DDBJ databases">
        <title>Genomic Encyclopedia of Archaeal and Bacterial Type Strains, Phase II (KMG-II): from individual species to whole genera.</title>
        <authorList>
            <person name="Goeker M."/>
        </authorList>
    </citation>
    <scope>NUCLEOTIDE SEQUENCE [LARGE SCALE GENOMIC DNA]</scope>
    <source>
        <strain evidence="2 3">DSM 28213</strain>
    </source>
</reference>
<dbReference type="AlphaFoldDB" id="A0A4R7EXT5"/>
<dbReference type="InterPro" id="IPR037108">
    <property type="entry name" value="TM1727-like_C_sf"/>
</dbReference>
<accession>A0A4R7EXT5</accession>
<evidence type="ECO:0000313" key="3">
    <source>
        <dbReference type="Proteomes" id="UP000295215"/>
    </source>
</evidence>
<dbReference type="EMBL" id="SOAG01000027">
    <property type="protein sequence ID" value="TDS53834.1"/>
    <property type="molecule type" value="Genomic_DNA"/>
</dbReference>
<organism evidence="2 3">
    <name type="scientific">Myroides indicus</name>
    <dbReference type="NCBI Taxonomy" id="1323422"/>
    <lineage>
        <taxon>Bacteria</taxon>
        <taxon>Pseudomonadati</taxon>
        <taxon>Bacteroidota</taxon>
        <taxon>Flavobacteriia</taxon>
        <taxon>Flavobacteriales</taxon>
        <taxon>Flavobacteriaceae</taxon>
        <taxon>Myroides</taxon>
    </lineage>
</organism>
<dbReference type="SUPFAM" id="SSF51735">
    <property type="entry name" value="NAD(P)-binding Rossmann-fold domains"/>
    <property type="match status" value="1"/>
</dbReference>
<proteinExistence type="predicted"/>